<name>A0A6C0B3B5_9ZZZZ</name>
<accession>A0A6C0B3B5</accession>
<proteinExistence type="predicted"/>
<dbReference type="EMBL" id="MN739060">
    <property type="protein sequence ID" value="QHS86707.1"/>
    <property type="molecule type" value="Genomic_DNA"/>
</dbReference>
<protein>
    <submittedName>
        <fullName evidence="1">Uncharacterized protein</fullName>
    </submittedName>
</protein>
<sequence>MKKYIFKVKVIYIYTCDYKMTEMDERQEFLISMYNADIYNDLLDYMDYKNQSELLMNLNAGDISKFFSQFLTFKIPKEEEFIENDTDDEYI</sequence>
<organism evidence="1">
    <name type="scientific">viral metagenome</name>
    <dbReference type="NCBI Taxonomy" id="1070528"/>
    <lineage>
        <taxon>unclassified sequences</taxon>
        <taxon>metagenomes</taxon>
        <taxon>organismal metagenomes</taxon>
    </lineage>
</organism>
<dbReference type="AlphaFoldDB" id="A0A6C0B3B5"/>
<evidence type="ECO:0000313" key="1">
    <source>
        <dbReference type="EMBL" id="QHS86707.1"/>
    </source>
</evidence>
<reference evidence="1" key="1">
    <citation type="journal article" date="2020" name="Nature">
        <title>Giant virus diversity and host interactions through global metagenomics.</title>
        <authorList>
            <person name="Schulz F."/>
            <person name="Roux S."/>
            <person name="Paez-Espino D."/>
            <person name="Jungbluth S."/>
            <person name="Walsh D.A."/>
            <person name="Denef V.J."/>
            <person name="McMahon K.D."/>
            <person name="Konstantinidis K.T."/>
            <person name="Eloe-Fadrosh E.A."/>
            <person name="Kyrpides N.C."/>
            <person name="Woyke T."/>
        </authorList>
    </citation>
    <scope>NUCLEOTIDE SEQUENCE</scope>
    <source>
        <strain evidence="1">GVMAG-M-3300009422-16</strain>
    </source>
</reference>